<reference evidence="2 3" key="1">
    <citation type="submission" date="2018-03" db="EMBL/GenBank/DDBJ databases">
        <title>Genomic Encyclopedia of Archaeal and Bacterial Type Strains, Phase II (KMG-II): from individual species to whole genera.</title>
        <authorList>
            <person name="Goeker M."/>
        </authorList>
    </citation>
    <scope>NUCLEOTIDE SEQUENCE [LARGE SCALE GENOMIC DNA]</scope>
    <source>
        <strain evidence="2 3">DSM 17586</strain>
    </source>
</reference>
<feature type="signal peptide" evidence="1">
    <location>
        <begin position="1"/>
        <end position="21"/>
    </location>
</feature>
<dbReference type="OrthoDB" id="6089841at2"/>
<organism evidence="2 3">
    <name type="scientific">Marinobacterium halophilum</name>
    <dbReference type="NCBI Taxonomy" id="267374"/>
    <lineage>
        <taxon>Bacteria</taxon>
        <taxon>Pseudomonadati</taxon>
        <taxon>Pseudomonadota</taxon>
        <taxon>Gammaproteobacteria</taxon>
        <taxon>Oceanospirillales</taxon>
        <taxon>Oceanospirillaceae</taxon>
        <taxon>Marinobacterium</taxon>
    </lineage>
</organism>
<comment type="caution">
    <text evidence="2">The sequence shown here is derived from an EMBL/GenBank/DDBJ whole genome shotgun (WGS) entry which is preliminary data.</text>
</comment>
<evidence type="ECO:0000313" key="2">
    <source>
        <dbReference type="EMBL" id="PSL13201.1"/>
    </source>
</evidence>
<dbReference type="Proteomes" id="UP000242133">
    <property type="component" value="Unassembled WGS sequence"/>
</dbReference>
<sequence>MKKATMMLVAALALPVGAAQAETFEQVFNQQRALHGKGHEFTWQGETYKTFHAEELEAMAEPTQANAVALIESADALRLQSAAVGYEWRDPARYIKQAQAALAEGRFQHAMDLAARAKYQARLSLAQQKQVDASWYRAVPE</sequence>
<keyword evidence="3" id="KW-1185">Reference proteome</keyword>
<name>A0A2P8EUQ0_9GAMM</name>
<dbReference type="AlphaFoldDB" id="A0A2P8EUQ0"/>
<keyword evidence="1" id="KW-0732">Signal</keyword>
<protein>
    <recommendedName>
        <fullName evidence="4">YfdX protein</fullName>
    </recommendedName>
</protein>
<proteinExistence type="predicted"/>
<gene>
    <name evidence="2" type="ORF">CLV44_11330</name>
</gene>
<dbReference type="EMBL" id="PYGI01000013">
    <property type="protein sequence ID" value="PSL13201.1"/>
    <property type="molecule type" value="Genomic_DNA"/>
</dbReference>
<evidence type="ECO:0000256" key="1">
    <source>
        <dbReference type="SAM" id="SignalP"/>
    </source>
</evidence>
<evidence type="ECO:0008006" key="4">
    <source>
        <dbReference type="Google" id="ProtNLM"/>
    </source>
</evidence>
<evidence type="ECO:0000313" key="3">
    <source>
        <dbReference type="Proteomes" id="UP000242133"/>
    </source>
</evidence>
<feature type="chain" id="PRO_5015162895" description="YfdX protein" evidence="1">
    <location>
        <begin position="22"/>
        <end position="141"/>
    </location>
</feature>
<dbReference type="RefSeq" id="WP_106591988.1">
    <property type="nucleotide sequence ID" value="NZ_PYGI01000013.1"/>
</dbReference>
<accession>A0A2P8EUQ0</accession>